<comment type="caution">
    <text evidence="3">The sequence shown here is derived from an EMBL/GenBank/DDBJ whole genome shotgun (WGS) entry which is preliminary data.</text>
</comment>
<evidence type="ECO:0000256" key="1">
    <source>
        <dbReference type="SAM" id="MobiDB-lite"/>
    </source>
</evidence>
<dbReference type="InterPro" id="IPR013830">
    <property type="entry name" value="SGNH_hydro"/>
</dbReference>
<dbReference type="SUPFAM" id="SSF52266">
    <property type="entry name" value="SGNH hydrolase"/>
    <property type="match status" value="1"/>
</dbReference>
<dbReference type="PANTHER" id="PTHR30383">
    <property type="entry name" value="THIOESTERASE 1/PROTEASE 1/LYSOPHOSPHOLIPASE L1"/>
    <property type="match status" value="1"/>
</dbReference>
<proteinExistence type="predicted"/>
<keyword evidence="4" id="KW-1185">Reference proteome</keyword>
<dbReference type="Gene3D" id="3.40.50.1110">
    <property type="entry name" value="SGNH hydrolase"/>
    <property type="match status" value="1"/>
</dbReference>
<evidence type="ECO:0000313" key="3">
    <source>
        <dbReference type="EMBL" id="MCP2332197.1"/>
    </source>
</evidence>
<feature type="region of interest" description="Disordered" evidence="1">
    <location>
        <begin position="1"/>
        <end position="26"/>
    </location>
</feature>
<dbReference type="PANTHER" id="PTHR30383:SF5">
    <property type="entry name" value="SGNH HYDROLASE-TYPE ESTERASE DOMAIN-CONTAINING PROTEIN"/>
    <property type="match status" value="1"/>
</dbReference>
<dbReference type="Proteomes" id="UP000791080">
    <property type="component" value="Unassembled WGS sequence"/>
</dbReference>
<gene>
    <name evidence="3" type="ORF">G443_002467</name>
</gene>
<protein>
    <submittedName>
        <fullName evidence="3">Lysophospholipase L1</fullName>
    </submittedName>
</protein>
<feature type="region of interest" description="Disordered" evidence="1">
    <location>
        <begin position="215"/>
        <end position="245"/>
    </location>
</feature>
<sequence>MVREDDSTRTSAETRSGPPSPRRSRPVASALTLCALLIGVAGLGGKASSPPTDPNAARCGTSEDYLVVTAGASMTRGSVSSDWVGALRERLGPAGIRFVNAGVNGDTSADLLARVDRDVVACDPDAVTVLIGTNDVRTGVPLDRYRANLDAILARTREGTDARLAVGTLPPLGPDRDSDANRRLPGYNEVIRDLAEQHGVTLLPVGAEVREMLGWTTPPPPSPGERAERVGAVRPTPPEGAASPAVSTAARVSSSAGGVYSDNLHLTDRGGTVLVRLVGDWLRGAG</sequence>
<name>A0ABT1JI56_ACTCY</name>
<evidence type="ECO:0000259" key="2">
    <source>
        <dbReference type="Pfam" id="PF13472"/>
    </source>
</evidence>
<accession>A0ABT1JI56</accession>
<dbReference type="Pfam" id="PF13472">
    <property type="entry name" value="Lipase_GDSL_2"/>
    <property type="match status" value="1"/>
</dbReference>
<reference evidence="3 4" key="1">
    <citation type="submission" date="2022-06" db="EMBL/GenBank/DDBJ databases">
        <title>Genomic Encyclopedia of Type Strains, Phase I: the one thousand microbial genomes (KMG-I) project.</title>
        <authorList>
            <person name="Kyrpides N."/>
        </authorList>
    </citation>
    <scope>NUCLEOTIDE SEQUENCE [LARGE SCALE GENOMIC DNA]</scope>
    <source>
        <strain evidence="3 4">DSM 43889</strain>
    </source>
</reference>
<dbReference type="EMBL" id="AUBJ02000001">
    <property type="protein sequence ID" value="MCP2332197.1"/>
    <property type="molecule type" value="Genomic_DNA"/>
</dbReference>
<dbReference type="InterPro" id="IPR036514">
    <property type="entry name" value="SGNH_hydro_sf"/>
</dbReference>
<organism evidence="3 4">
    <name type="scientific">Actinoalloteichus caeruleus DSM 43889</name>
    <dbReference type="NCBI Taxonomy" id="1120930"/>
    <lineage>
        <taxon>Bacteria</taxon>
        <taxon>Bacillati</taxon>
        <taxon>Actinomycetota</taxon>
        <taxon>Actinomycetes</taxon>
        <taxon>Pseudonocardiales</taxon>
        <taxon>Pseudonocardiaceae</taxon>
        <taxon>Actinoalloteichus</taxon>
        <taxon>Actinoalloteichus cyanogriseus</taxon>
    </lineage>
</organism>
<feature type="domain" description="SGNH hydrolase-type esterase" evidence="2">
    <location>
        <begin position="71"/>
        <end position="211"/>
    </location>
</feature>
<dbReference type="InterPro" id="IPR051532">
    <property type="entry name" value="Ester_Hydrolysis_Enzymes"/>
</dbReference>
<evidence type="ECO:0000313" key="4">
    <source>
        <dbReference type="Proteomes" id="UP000791080"/>
    </source>
</evidence>